<accession>A0A4Q9KPJ1</accession>
<protein>
    <recommendedName>
        <fullName evidence="2">LppM domain-containing protein</fullName>
    </recommendedName>
</protein>
<keyword evidence="1" id="KW-0812">Transmembrane</keyword>
<dbReference type="Pfam" id="PF21946">
    <property type="entry name" value="LppM"/>
    <property type="match status" value="1"/>
</dbReference>
<dbReference type="InterPro" id="IPR053807">
    <property type="entry name" value="LppM"/>
</dbReference>
<dbReference type="RefSeq" id="WP_131170894.1">
    <property type="nucleotide sequence ID" value="NZ_FXTL01000002.1"/>
</dbReference>
<keyword evidence="4" id="KW-1185">Reference proteome</keyword>
<keyword evidence="1" id="KW-0472">Membrane</keyword>
<gene>
    <name evidence="3" type="ORF">ET996_02010</name>
</gene>
<reference evidence="3 4" key="1">
    <citation type="submission" date="2019-01" db="EMBL/GenBank/DDBJ databases">
        <title>Lactibacter flavus gen. nov., sp. nov., a novel bacterium of the family Propionibacteriaceae isolated from raw milk and dairy products.</title>
        <authorList>
            <person name="Huptas C."/>
            <person name="Wenning M."/>
            <person name="Breitenwieser F."/>
            <person name="Doll E."/>
            <person name="Von Neubeck M."/>
            <person name="Busse H.-J."/>
            <person name="Scherer S."/>
        </authorList>
    </citation>
    <scope>NUCLEOTIDE SEQUENCE [LARGE SCALE GENOMIC DNA]</scope>
    <source>
        <strain evidence="3 4">DSM 22130</strain>
    </source>
</reference>
<evidence type="ECO:0000259" key="2">
    <source>
        <dbReference type="Pfam" id="PF21946"/>
    </source>
</evidence>
<dbReference type="EMBL" id="SDMR01000002">
    <property type="protein sequence ID" value="TBT95779.1"/>
    <property type="molecule type" value="Genomic_DNA"/>
</dbReference>
<keyword evidence="1" id="KW-1133">Transmembrane helix</keyword>
<feature type="domain" description="LppM" evidence="2">
    <location>
        <begin position="24"/>
        <end position="168"/>
    </location>
</feature>
<dbReference type="Proteomes" id="UP000291933">
    <property type="component" value="Unassembled WGS sequence"/>
</dbReference>
<feature type="transmembrane region" description="Helical" evidence="1">
    <location>
        <begin position="190"/>
        <end position="211"/>
    </location>
</feature>
<comment type="caution">
    <text evidence="3">The sequence shown here is derived from an EMBL/GenBank/DDBJ whole genome shotgun (WGS) entry which is preliminary data.</text>
</comment>
<dbReference type="AlphaFoldDB" id="A0A4Q9KPJ1"/>
<evidence type="ECO:0000313" key="3">
    <source>
        <dbReference type="EMBL" id="TBT95779.1"/>
    </source>
</evidence>
<evidence type="ECO:0000313" key="4">
    <source>
        <dbReference type="Proteomes" id="UP000291933"/>
    </source>
</evidence>
<organism evidence="3 4">
    <name type="scientific">Propioniciclava tarda</name>
    <dbReference type="NCBI Taxonomy" id="433330"/>
    <lineage>
        <taxon>Bacteria</taxon>
        <taxon>Bacillati</taxon>
        <taxon>Actinomycetota</taxon>
        <taxon>Actinomycetes</taxon>
        <taxon>Propionibacteriales</taxon>
        <taxon>Propionibacteriaceae</taxon>
        <taxon>Propioniciclava</taxon>
    </lineage>
</organism>
<name>A0A4Q9KPJ1_PROTD</name>
<sequence>MTCSRFVASLAMSALGLCLTGCDVDARVTIGADDVVDVQITSWEKSASSWVDASGQQVTHAPSPCRDLQPYAQHLTLVELHDPGDPDRVGCRATGRVPFAEVAKHQTVGQVAGRYVVAVSASQMHKMLLTSHGTLPNKDSSSISITFPGPVLSASAGGAISGRTVTWSDASAFPWMALEATADRSSMPDLALPLAVVGSGLAGVGLGLLAWRLAARRVASAAGRPEAEGAEP</sequence>
<dbReference type="OrthoDB" id="3254518at2"/>
<evidence type="ECO:0000256" key="1">
    <source>
        <dbReference type="SAM" id="Phobius"/>
    </source>
</evidence>
<proteinExistence type="predicted"/>